<keyword evidence="2" id="KW-1185">Reference proteome</keyword>
<dbReference type="AlphaFoldDB" id="U7R5H8"/>
<gene>
    <name evidence="1" type="ORF">O185_05190</name>
</gene>
<proteinExistence type="predicted"/>
<sequence length="33" mass="3608">MLKTAIISARFAVIGEYLGILFTAGKKIMPPKE</sequence>
<organism evidence="1 2">
    <name type="scientific">Photorhabdus temperata J3</name>
    <dbReference type="NCBI Taxonomy" id="1389415"/>
    <lineage>
        <taxon>Bacteria</taxon>
        <taxon>Pseudomonadati</taxon>
        <taxon>Pseudomonadota</taxon>
        <taxon>Gammaproteobacteria</taxon>
        <taxon>Enterobacterales</taxon>
        <taxon>Morganellaceae</taxon>
        <taxon>Photorhabdus</taxon>
    </lineage>
</organism>
<evidence type="ECO:0000313" key="2">
    <source>
        <dbReference type="Proteomes" id="UP000017133"/>
    </source>
</evidence>
<evidence type="ECO:0000313" key="1">
    <source>
        <dbReference type="EMBL" id="ERT14131.1"/>
    </source>
</evidence>
<dbReference type="Proteomes" id="UP000017133">
    <property type="component" value="Unassembled WGS sequence"/>
</dbReference>
<dbReference type="EMBL" id="AXDT01000039">
    <property type="protein sequence ID" value="ERT14131.1"/>
    <property type="molecule type" value="Genomic_DNA"/>
</dbReference>
<protein>
    <submittedName>
        <fullName evidence="1">Uncharacterized protein</fullName>
    </submittedName>
</protein>
<reference evidence="1 2" key="1">
    <citation type="submission" date="2013-10" db="EMBL/GenBank/DDBJ databases">
        <title>Whole Genome Shotgun Sequence of Photorhabdus temperata J3.</title>
        <authorList>
            <person name="Park G.-S."/>
            <person name="Hong S.-J."/>
            <person name="Shin J.-H."/>
        </authorList>
    </citation>
    <scope>NUCLEOTIDE SEQUENCE [LARGE SCALE GENOMIC DNA]</scope>
    <source>
        <strain evidence="1 2">J3</strain>
    </source>
</reference>
<accession>U7R5H8</accession>
<name>U7R5H8_PHOTE</name>
<comment type="caution">
    <text evidence="1">The sequence shown here is derived from an EMBL/GenBank/DDBJ whole genome shotgun (WGS) entry which is preliminary data.</text>
</comment>